<keyword evidence="4" id="KW-1185">Reference proteome</keyword>
<dbReference type="AlphaFoldDB" id="R0I6Q4"/>
<dbReference type="OrthoDB" id="285219at2759"/>
<dbReference type="GO" id="GO:0043066">
    <property type="term" value="P:negative regulation of apoptotic process"/>
    <property type="evidence" value="ECO:0007669"/>
    <property type="project" value="TreeGrafter"/>
</dbReference>
<organism evidence="3 4">
    <name type="scientific">Exserohilum turcicum (strain 28A)</name>
    <name type="common">Northern leaf blight fungus</name>
    <name type="synonym">Setosphaeria turcica</name>
    <dbReference type="NCBI Taxonomy" id="671987"/>
    <lineage>
        <taxon>Eukaryota</taxon>
        <taxon>Fungi</taxon>
        <taxon>Dikarya</taxon>
        <taxon>Ascomycota</taxon>
        <taxon>Pezizomycotina</taxon>
        <taxon>Dothideomycetes</taxon>
        <taxon>Pleosporomycetidae</taxon>
        <taxon>Pleosporales</taxon>
        <taxon>Pleosporineae</taxon>
        <taxon>Pleosporaceae</taxon>
        <taxon>Exserohilum</taxon>
    </lineage>
</organism>
<dbReference type="InterPro" id="IPR052617">
    <property type="entry name" value="Huntingtin-int_K"/>
</dbReference>
<dbReference type="EMBL" id="KB908866">
    <property type="protein sequence ID" value="EOA81270.1"/>
    <property type="molecule type" value="Genomic_DNA"/>
</dbReference>
<dbReference type="CDD" id="cd14361">
    <property type="entry name" value="UBA_HYPK"/>
    <property type="match status" value="1"/>
</dbReference>
<evidence type="ECO:0000313" key="4">
    <source>
        <dbReference type="Proteomes" id="UP000016935"/>
    </source>
</evidence>
<gene>
    <name evidence="3" type="ORF">SETTUDRAFT_165785</name>
</gene>
<dbReference type="InterPro" id="IPR038922">
    <property type="entry name" value="HYPK_UBA"/>
</dbReference>
<dbReference type="PANTHER" id="PTHR31184">
    <property type="entry name" value="HUNTINGTIN-INTERACTING PROTEIN K FAMILY MEMBER"/>
    <property type="match status" value="1"/>
</dbReference>
<dbReference type="Proteomes" id="UP000016935">
    <property type="component" value="Unassembled WGS sequence"/>
</dbReference>
<sequence>MAEPQPNDVHEGAAEPHAPTSTAEDRKAAAALSALDAQDGGDNGAKKEVDGKALDKAMKGLSVKDKAATDADNKKKNVKIDAADVTLLVSELEVSKPKATELLRAHDGNVVKAMRAFVTAAP</sequence>
<dbReference type="Pfam" id="PF19026">
    <property type="entry name" value="UBA_HYPK"/>
    <property type="match status" value="1"/>
</dbReference>
<dbReference type="InterPro" id="IPR044034">
    <property type="entry name" value="NAC-like_UBA"/>
</dbReference>
<evidence type="ECO:0000256" key="1">
    <source>
        <dbReference type="SAM" id="MobiDB-lite"/>
    </source>
</evidence>
<feature type="compositionally biased region" description="Low complexity" evidence="1">
    <location>
        <begin position="29"/>
        <end position="40"/>
    </location>
</feature>
<protein>
    <recommendedName>
        <fullName evidence="2">Nascent polypeptide-associated complex subunit alpha-like UBA domain-containing protein</fullName>
    </recommendedName>
</protein>
<feature type="domain" description="Nascent polypeptide-associated complex subunit alpha-like UBA" evidence="2">
    <location>
        <begin position="78"/>
        <end position="118"/>
    </location>
</feature>
<dbReference type="GeneID" id="19399589"/>
<dbReference type="eggNOG" id="ENOG502SUV6">
    <property type="taxonomic scope" value="Eukaryota"/>
</dbReference>
<evidence type="ECO:0000313" key="3">
    <source>
        <dbReference type="EMBL" id="EOA81270.1"/>
    </source>
</evidence>
<dbReference type="Gene3D" id="1.10.8.10">
    <property type="entry name" value="DNA helicase RuvA subunit, C-terminal domain"/>
    <property type="match status" value="1"/>
</dbReference>
<feature type="region of interest" description="Disordered" evidence="1">
    <location>
        <begin position="1"/>
        <end position="50"/>
    </location>
</feature>
<evidence type="ECO:0000259" key="2">
    <source>
        <dbReference type="Pfam" id="PF19026"/>
    </source>
</evidence>
<reference evidence="3 4" key="1">
    <citation type="journal article" date="2012" name="PLoS Pathog.">
        <title>Diverse lifestyles and strategies of plant pathogenesis encoded in the genomes of eighteen Dothideomycetes fungi.</title>
        <authorList>
            <person name="Ohm R.A."/>
            <person name="Feau N."/>
            <person name="Henrissat B."/>
            <person name="Schoch C.L."/>
            <person name="Horwitz B.A."/>
            <person name="Barry K.W."/>
            <person name="Condon B.J."/>
            <person name="Copeland A.C."/>
            <person name="Dhillon B."/>
            <person name="Glaser F."/>
            <person name="Hesse C.N."/>
            <person name="Kosti I."/>
            <person name="LaButti K."/>
            <person name="Lindquist E.A."/>
            <person name="Lucas S."/>
            <person name="Salamov A.A."/>
            <person name="Bradshaw R.E."/>
            <person name="Ciuffetti L."/>
            <person name="Hamelin R.C."/>
            <person name="Kema G.H.J."/>
            <person name="Lawrence C."/>
            <person name="Scott J.A."/>
            <person name="Spatafora J.W."/>
            <person name="Turgeon B.G."/>
            <person name="de Wit P.J.G.M."/>
            <person name="Zhong S."/>
            <person name="Goodwin S.B."/>
            <person name="Grigoriev I.V."/>
        </authorList>
    </citation>
    <scope>NUCLEOTIDE SEQUENCE [LARGE SCALE GENOMIC DNA]</scope>
    <source>
        <strain evidence="4">28A</strain>
    </source>
</reference>
<reference evidence="3 4" key="2">
    <citation type="journal article" date="2013" name="PLoS Genet.">
        <title>Comparative genome structure, secondary metabolite, and effector coding capacity across Cochliobolus pathogens.</title>
        <authorList>
            <person name="Condon B.J."/>
            <person name="Leng Y."/>
            <person name="Wu D."/>
            <person name="Bushley K.E."/>
            <person name="Ohm R.A."/>
            <person name="Otillar R."/>
            <person name="Martin J."/>
            <person name="Schackwitz W."/>
            <person name="Grimwood J."/>
            <person name="MohdZainudin N."/>
            <person name="Xue C."/>
            <person name="Wang R."/>
            <person name="Manning V.A."/>
            <person name="Dhillon B."/>
            <person name="Tu Z.J."/>
            <person name="Steffenson B.J."/>
            <person name="Salamov A."/>
            <person name="Sun H."/>
            <person name="Lowry S."/>
            <person name="LaButti K."/>
            <person name="Han J."/>
            <person name="Copeland A."/>
            <person name="Lindquist E."/>
            <person name="Barry K."/>
            <person name="Schmutz J."/>
            <person name="Baker S.E."/>
            <person name="Ciuffetti L.M."/>
            <person name="Grigoriev I.V."/>
            <person name="Zhong S."/>
            <person name="Turgeon B.G."/>
        </authorList>
    </citation>
    <scope>NUCLEOTIDE SEQUENCE [LARGE SCALE GENOMIC DNA]</scope>
    <source>
        <strain evidence="4">28A</strain>
    </source>
</reference>
<dbReference type="STRING" id="671987.R0I6Q4"/>
<name>R0I6Q4_EXST2</name>
<dbReference type="HOGENOM" id="CLU_127753_1_0_1"/>
<dbReference type="PANTHER" id="PTHR31184:SF2">
    <property type="entry name" value="HUNTINGTIN-INTERACTING PROTEIN K"/>
    <property type="match status" value="1"/>
</dbReference>
<dbReference type="RefSeq" id="XP_008030783.1">
    <property type="nucleotide sequence ID" value="XM_008032592.1"/>
</dbReference>
<accession>R0I6Q4</accession>
<proteinExistence type="predicted"/>
<dbReference type="GO" id="GO:0050821">
    <property type="term" value="P:protein stabilization"/>
    <property type="evidence" value="ECO:0007669"/>
    <property type="project" value="TreeGrafter"/>
</dbReference>